<sequence>MWKLGLADQHGNWALQASMENEHFWAKMETWAWGPVQKLGLVSNAKIDMRKLDLEKLPIPDGCSDRNCSYSGFARLLNGYPFGVRATFPDLTLSLSLSLSLERLSSARLLRPRLQQRLSLPRNFSLCAFHFRNTSRGRMSEMEIERSTCQRWRPTDDQIKIMTNIYNYGVTHPSRAQVFEIASRLRTFGEASEYNVQCWFNNHGNRVRRLQAEIDPTGTIFSLLPRYMYGRDIAVSLSEDEGQRCSVLRIKCGSEAREVRMLKMVLEGIGMKLKMLAAGMIGVVSDGPVVMRCSRVAVTVGKAPTSMKRPRFFLIKKPRLKMIGWPFFSIPPPALEYCSGVAGFTEVQGGHRTEVPDGRSWKTKPGGSLLMIH</sequence>
<evidence type="ECO:0000259" key="11">
    <source>
        <dbReference type="PROSITE" id="PS50071"/>
    </source>
</evidence>
<evidence type="ECO:0000313" key="12">
    <source>
        <dbReference type="EMBL" id="KOM41511.1"/>
    </source>
</evidence>
<dbReference type="Gramene" id="KOM41511">
    <property type="protein sequence ID" value="KOM41511"/>
    <property type="gene ID" value="LR48_Vigan04g170900"/>
</dbReference>
<dbReference type="PROSITE" id="PS50071">
    <property type="entry name" value="HOMEOBOX_2"/>
    <property type="match status" value="1"/>
</dbReference>
<feature type="DNA-binding region" description="Homeobox" evidence="9">
    <location>
        <begin position="147"/>
        <end position="211"/>
    </location>
</feature>
<keyword evidence="5 9" id="KW-0371">Homeobox</keyword>
<dbReference type="InterPro" id="IPR044555">
    <property type="entry name" value="WUSCHEL-like"/>
</dbReference>
<name>A0A0L9UFN6_PHAAN</name>
<dbReference type="Proteomes" id="UP000053144">
    <property type="component" value="Chromosome 4"/>
</dbReference>
<keyword evidence="2" id="KW-0217">Developmental protein</keyword>
<keyword evidence="3" id="KW-0805">Transcription regulation</keyword>
<evidence type="ECO:0000256" key="10">
    <source>
        <dbReference type="RuleBase" id="RU000682"/>
    </source>
</evidence>
<dbReference type="CDD" id="cd00086">
    <property type="entry name" value="homeodomain"/>
    <property type="match status" value="1"/>
</dbReference>
<keyword evidence="6" id="KW-0804">Transcription</keyword>
<comment type="similarity">
    <text evidence="8">Belongs to the WUS homeobox family.</text>
</comment>
<dbReference type="Pfam" id="PF00046">
    <property type="entry name" value="Homeodomain"/>
    <property type="match status" value="1"/>
</dbReference>
<reference evidence="13" key="1">
    <citation type="journal article" date="2015" name="Proc. Natl. Acad. Sci. U.S.A.">
        <title>Genome sequencing of adzuki bean (Vigna angularis) provides insight into high starch and low fat accumulation and domestication.</title>
        <authorList>
            <person name="Yang K."/>
            <person name="Tian Z."/>
            <person name="Chen C."/>
            <person name="Luo L."/>
            <person name="Zhao B."/>
            <person name="Wang Z."/>
            <person name="Yu L."/>
            <person name="Li Y."/>
            <person name="Sun Y."/>
            <person name="Li W."/>
            <person name="Chen Y."/>
            <person name="Li Y."/>
            <person name="Zhang Y."/>
            <person name="Ai D."/>
            <person name="Zhao J."/>
            <person name="Shang C."/>
            <person name="Ma Y."/>
            <person name="Wu B."/>
            <person name="Wang M."/>
            <person name="Gao L."/>
            <person name="Sun D."/>
            <person name="Zhang P."/>
            <person name="Guo F."/>
            <person name="Wang W."/>
            <person name="Li Y."/>
            <person name="Wang J."/>
            <person name="Varshney R.K."/>
            <person name="Wang J."/>
            <person name="Ling H.Q."/>
            <person name="Wan P."/>
        </authorList>
    </citation>
    <scope>NUCLEOTIDE SEQUENCE</scope>
    <source>
        <strain evidence="13">cv. Jingnong 6</strain>
    </source>
</reference>
<evidence type="ECO:0000256" key="6">
    <source>
        <dbReference type="ARBA" id="ARBA00023163"/>
    </source>
</evidence>
<dbReference type="EMBL" id="CM003374">
    <property type="protein sequence ID" value="KOM41511.1"/>
    <property type="molecule type" value="Genomic_DNA"/>
</dbReference>
<dbReference type="GO" id="GO:0003677">
    <property type="term" value="F:DNA binding"/>
    <property type="evidence" value="ECO:0007669"/>
    <property type="project" value="UniProtKB-UniRule"/>
</dbReference>
<dbReference type="GO" id="GO:0099402">
    <property type="term" value="P:plant organ development"/>
    <property type="evidence" value="ECO:0007669"/>
    <property type="project" value="InterPro"/>
</dbReference>
<dbReference type="InterPro" id="IPR001356">
    <property type="entry name" value="HD"/>
</dbReference>
<evidence type="ECO:0000256" key="7">
    <source>
        <dbReference type="ARBA" id="ARBA00023242"/>
    </source>
</evidence>
<evidence type="ECO:0000256" key="2">
    <source>
        <dbReference type="ARBA" id="ARBA00022473"/>
    </source>
</evidence>
<evidence type="ECO:0000256" key="1">
    <source>
        <dbReference type="ARBA" id="ARBA00004123"/>
    </source>
</evidence>
<dbReference type="GO" id="GO:0005634">
    <property type="term" value="C:nucleus"/>
    <property type="evidence" value="ECO:0007669"/>
    <property type="project" value="UniProtKB-SubCell"/>
</dbReference>
<gene>
    <name evidence="12" type="ORF">LR48_Vigan04g170900</name>
</gene>
<keyword evidence="4 9" id="KW-0238">DNA-binding</keyword>
<accession>A0A0L9UFN6</accession>
<evidence type="ECO:0000256" key="3">
    <source>
        <dbReference type="ARBA" id="ARBA00023015"/>
    </source>
</evidence>
<comment type="subcellular location">
    <subcellularLocation>
        <location evidence="1 9 10">Nucleus</location>
    </subcellularLocation>
</comment>
<dbReference type="PANTHER" id="PTHR45940:SF2">
    <property type="entry name" value="WUSCHEL-RELATED HOMEOBOX 1"/>
    <property type="match status" value="1"/>
</dbReference>
<evidence type="ECO:0000256" key="9">
    <source>
        <dbReference type="PROSITE-ProRule" id="PRU00108"/>
    </source>
</evidence>
<dbReference type="InterPro" id="IPR009057">
    <property type="entry name" value="Homeodomain-like_sf"/>
</dbReference>
<proteinExistence type="inferred from homology"/>
<dbReference type="Gene3D" id="1.10.10.60">
    <property type="entry name" value="Homeodomain-like"/>
    <property type="match status" value="1"/>
</dbReference>
<feature type="domain" description="Homeobox" evidence="11">
    <location>
        <begin position="145"/>
        <end position="210"/>
    </location>
</feature>
<dbReference type="AlphaFoldDB" id="A0A0L9UFN6"/>
<keyword evidence="7 9" id="KW-0539">Nucleus</keyword>
<evidence type="ECO:0000256" key="8">
    <source>
        <dbReference type="ARBA" id="ARBA00024040"/>
    </source>
</evidence>
<dbReference type="GO" id="GO:0003700">
    <property type="term" value="F:DNA-binding transcription factor activity"/>
    <property type="evidence" value="ECO:0007669"/>
    <property type="project" value="InterPro"/>
</dbReference>
<protein>
    <recommendedName>
        <fullName evidence="11">Homeobox domain-containing protein</fullName>
    </recommendedName>
</protein>
<organism evidence="12 13">
    <name type="scientific">Phaseolus angularis</name>
    <name type="common">Azuki bean</name>
    <name type="synonym">Vigna angularis</name>
    <dbReference type="NCBI Taxonomy" id="3914"/>
    <lineage>
        <taxon>Eukaryota</taxon>
        <taxon>Viridiplantae</taxon>
        <taxon>Streptophyta</taxon>
        <taxon>Embryophyta</taxon>
        <taxon>Tracheophyta</taxon>
        <taxon>Spermatophyta</taxon>
        <taxon>Magnoliopsida</taxon>
        <taxon>eudicotyledons</taxon>
        <taxon>Gunneridae</taxon>
        <taxon>Pentapetalae</taxon>
        <taxon>rosids</taxon>
        <taxon>fabids</taxon>
        <taxon>Fabales</taxon>
        <taxon>Fabaceae</taxon>
        <taxon>Papilionoideae</taxon>
        <taxon>50 kb inversion clade</taxon>
        <taxon>NPAAA clade</taxon>
        <taxon>indigoferoid/millettioid clade</taxon>
        <taxon>Phaseoleae</taxon>
        <taxon>Vigna</taxon>
    </lineage>
</organism>
<dbReference type="PANTHER" id="PTHR45940">
    <property type="entry name" value="WUSCHEL-RELATED HOMEOBOX 1-RELATED"/>
    <property type="match status" value="1"/>
</dbReference>
<evidence type="ECO:0000256" key="4">
    <source>
        <dbReference type="ARBA" id="ARBA00023125"/>
    </source>
</evidence>
<evidence type="ECO:0000256" key="5">
    <source>
        <dbReference type="ARBA" id="ARBA00023155"/>
    </source>
</evidence>
<dbReference type="SUPFAM" id="SSF46689">
    <property type="entry name" value="Homeodomain-like"/>
    <property type="match status" value="1"/>
</dbReference>
<evidence type="ECO:0000313" key="13">
    <source>
        <dbReference type="Proteomes" id="UP000053144"/>
    </source>
</evidence>